<feature type="domain" description="CdaR GGDEF-like" evidence="4">
    <location>
        <begin position="142"/>
        <end position="257"/>
    </location>
</feature>
<dbReference type="InterPro" id="IPR041522">
    <property type="entry name" value="CdaR_GGDEF"/>
</dbReference>
<accession>A0A7V7RPI5</accession>
<dbReference type="AlphaFoldDB" id="A0A7V7RPI5"/>
<dbReference type="EMBL" id="WBOT01000001">
    <property type="protein sequence ID" value="KAB2335198.1"/>
    <property type="molecule type" value="Genomic_DNA"/>
</dbReference>
<evidence type="ECO:0000259" key="3">
    <source>
        <dbReference type="Pfam" id="PF13556"/>
    </source>
</evidence>
<dbReference type="PANTHER" id="PTHR33744:SF16">
    <property type="entry name" value="CARBOHYDRATE DIACID REGULATOR"/>
    <property type="match status" value="1"/>
</dbReference>
<evidence type="ECO:0000313" key="5">
    <source>
        <dbReference type="EMBL" id="KAB2335198.1"/>
    </source>
</evidence>
<dbReference type="InterPro" id="IPR008599">
    <property type="entry name" value="Diacid_rec"/>
</dbReference>
<organism evidence="5 6">
    <name type="scientific">Bacillus mesophilum</name>
    <dbReference type="NCBI Taxonomy" id="1071718"/>
    <lineage>
        <taxon>Bacteria</taxon>
        <taxon>Bacillati</taxon>
        <taxon>Bacillota</taxon>
        <taxon>Bacilli</taxon>
        <taxon>Bacillales</taxon>
        <taxon>Bacillaceae</taxon>
        <taxon>Bacillus</taxon>
    </lineage>
</organism>
<feature type="domain" description="PucR C-terminal helix-turn-helix" evidence="3">
    <location>
        <begin position="302"/>
        <end position="360"/>
    </location>
</feature>
<gene>
    <name evidence="5" type="ORF">F7732_01100</name>
</gene>
<evidence type="ECO:0000259" key="2">
    <source>
        <dbReference type="Pfam" id="PF05651"/>
    </source>
</evidence>
<dbReference type="InterPro" id="IPR051448">
    <property type="entry name" value="CdaR-like_regulators"/>
</dbReference>
<dbReference type="Gene3D" id="1.10.10.2840">
    <property type="entry name" value="PucR C-terminal helix-turn-helix domain"/>
    <property type="match status" value="1"/>
</dbReference>
<dbReference type="Pfam" id="PF13556">
    <property type="entry name" value="HTH_30"/>
    <property type="match status" value="1"/>
</dbReference>
<name>A0A7V7RPI5_9BACI</name>
<dbReference type="InterPro" id="IPR025736">
    <property type="entry name" value="PucR_C-HTH_dom"/>
</dbReference>
<evidence type="ECO:0000313" key="6">
    <source>
        <dbReference type="Proteomes" id="UP000441354"/>
    </source>
</evidence>
<comment type="similarity">
    <text evidence="1">Belongs to the CdaR family.</text>
</comment>
<dbReference type="InterPro" id="IPR042070">
    <property type="entry name" value="PucR_C-HTH_sf"/>
</dbReference>
<reference evidence="5 6" key="1">
    <citation type="journal article" date="2014" name="Arch. Microbiol.">
        <title>Bacillus mesophilum sp. nov., strain IITR-54T, a novel 4-chlorobiphenyl dechlorinating bacterium.</title>
        <authorList>
            <person name="Manickam N."/>
            <person name="Singh N.K."/>
            <person name="Bajaj A."/>
            <person name="Kumar R.M."/>
            <person name="Kaur G."/>
            <person name="Kaur N."/>
            <person name="Bala M."/>
            <person name="Kumar A."/>
            <person name="Mayilraj S."/>
        </authorList>
    </citation>
    <scope>NUCLEOTIDE SEQUENCE [LARGE SCALE GENOMIC DNA]</scope>
    <source>
        <strain evidence="5 6">IITR-54</strain>
    </source>
</reference>
<dbReference type="OrthoDB" id="9792148at2"/>
<keyword evidence="6" id="KW-1185">Reference proteome</keyword>
<dbReference type="Pfam" id="PF05651">
    <property type="entry name" value="Diacid_rec"/>
    <property type="match status" value="1"/>
</dbReference>
<dbReference type="Pfam" id="PF17853">
    <property type="entry name" value="GGDEF_2"/>
    <property type="match status" value="1"/>
</dbReference>
<comment type="caution">
    <text evidence="5">The sequence shown here is derived from an EMBL/GenBank/DDBJ whole genome shotgun (WGS) entry which is preliminary data.</text>
</comment>
<dbReference type="Proteomes" id="UP000441354">
    <property type="component" value="Unassembled WGS sequence"/>
</dbReference>
<protein>
    <submittedName>
        <fullName evidence="5">Carbohydrate diacid regulator</fullName>
    </submittedName>
</protein>
<proteinExistence type="inferred from homology"/>
<dbReference type="RefSeq" id="WP_151571878.1">
    <property type="nucleotide sequence ID" value="NZ_WBOT01000001.1"/>
</dbReference>
<dbReference type="PANTHER" id="PTHR33744">
    <property type="entry name" value="CARBOHYDRATE DIACID REGULATOR"/>
    <property type="match status" value="1"/>
</dbReference>
<evidence type="ECO:0000256" key="1">
    <source>
        <dbReference type="ARBA" id="ARBA00006754"/>
    </source>
</evidence>
<feature type="domain" description="Putative sugar diacid recognition" evidence="2">
    <location>
        <begin position="2"/>
        <end position="135"/>
    </location>
</feature>
<sequence>MLSAHLAEKIISEVKKLLTEDIIIVSKSGTIMASTDKRRIGNYHEGALLAAKDGESRIITEEDEKHLAGVKAGINLPVFLNNEVIGVIGITGSPSDVSPFGVIIQKMTELLIQENHYSELFQWETRALEGFVFEWLQQRSMDASFLERARLLEINLESKRQIILLQWPQRLEPLLRNKWVQLLEWPEKKSNDLFVRWGNERMILLLEVNETIQSREKIKRFIQFSNSIIPGLQAGVGRAVDGIHVTQSLQQAERALKSIVDDQFFCFDEDLILELILDELSAETKKDYLEKTISPILEEDDLLITMEELFRQNHSLKKTAEALHIHINTLHYRINKIKTLTGLSLNQIYDASALYLAFLILEKSTKN</sequence>
<evidence type="ECO:0000259" key="4">
    <source>
        <dbReference type="Pfam" id="PF17853"/>
    </source>
</evidence>